<dbReference type="AlphaFoldDB" id="A0A6P5X857"/>
<proteinExistence type="predicted"/>
<evidence type="ECO:0000313" key="2">
    <source>
        <dbReference type="RefSeq" id="XP_022723797.1"/>
    </source>
</evidence>
<keyword evidence="1" id="KW-1185">Reference proteome</keyword>
<dbReference type="GeneID" id="111280644"/>
<reference evidence="2" key="1">
    <citation type="submission" date="2025-08" db="UniProtKB">
        <authorList>
            <consortium name="RefSeq"/>
        </authorList>
    </citation>
    <scope>IDENTIFICATION</scope>
    <source>
        <tissue evidence="2">Fruit stalk</tissue>
    </source>
</reference>
<gene>
    <name evidence="2" type="primary">LOC111280644</name>
</gene>
<name>A0A6P5X857_DURZI</name>
<dbReference type="Proteomes" id="UP000515121">
    <property type="component" value="Unplaced"/>
</dbReference>
<protein>
    <submittedName>
        <fullName evidence="2">Uncharacterized protein LOC111280644</fullName>
    </submittedName>
</protein>
<dbReference type="KEGG" id="dzi:111280644"/>
<dbReference type="RefSeq" id="XP_022723797.1">
    <property type="nucleotide sequence ID" value="XM_022868062.1"/>
</dbReference>
<sequence length="105" mass="12057">MCKPKHEGGMGFLEMEKFNIALLAKQGWRLLCNTNTVAYSVLKAKNFPDTSVLEYALGNNPSLTWKSIWTSLAIIRQGTRWRRGDGQSVRIWKDKWLPFTPTLMP</sequence>
<accession>A0A6P5X857</accession>
<evidence type="ECO:0000313" key="1">
    <source>
        <dbReference type="Proteomes" id="UP000515121"/>
    </source>
</evidence>
<dbReference type="OrthoDB" id="1734132at2759"/>
<organism evidence="1 2">
    <name type="scientific">Durio zibethinus</name>
    <name type="common">Durian</name>
    <dbReference type="NCBI Taxonomy" id="66656"/>
    <lineage>
        <taxon>Eukaryota</taxon>
        <taxon>Viridiplantae</taxon>
        <taxon>Streptophyta</taxon>
        <taxon>Embryophyta</taxon>
        <taxon>Tracheophyta</taxon>
        <taxon>Spermatophyta</taxon>
        <taxon>Magnoliopsida</taxon>
        <taxon>eudicotyledons</taxon>
        <taxon>Gunneridae</taxon>
        <taxon>Pentapetalae</taxon>
        <taxon>rosids</taxon>
        <taxon>malvids</taxon>
        <taxon>Malvales</taxon>
        <taxon>Malvaceae</taxon>
        <taxon>Helicteroideae</taxon>
        <taxon>Durio</taxon>
    </lineage>
</organism>